<keyword evidence="2" id="KW-1185">Reference proteome</keyword>
<name>A0A3N2R6F8_9RHOB</name>
<evidence type="ECO:0000313" key="1">
    <source>
        <dbReference type="EMBL" id="ROU02988.1"/>
    </source>
</evidence>
<dbReference type="Proteomes" id="UP000268016">
    <property type="component" value="Unassembled WGS sequence"/>
</dbReference>
<accession>A0A3N2R6F8</accession>
<organism evidence="1 2">
    <name type="scientific">Histidinibacterium lentulum</name>
    <dbReference type="NCBI Taxonomy" id="2480588"/>
    <lineage>
        <taxon>Bacteria</taxon>
        <taxon>Pseudomonadati</taxon>
        <taxon>Pseudomonadota</taxon>
        <taxon>Alphaproteobacteria</taxon>
        <taxon>Rhodobacterales</taxon>
        <taxon>Paracoccaceae</taxon>
        <taxon>Histidinibacterium</taxon>
    </lineage>
</organism>
<evidence type="ECO:0000313" key="2">
    <source>
        <dbReference type="Proteomes" id="UP000268016"/>
    </source>
</evidence>
<reference evidence="1 2" key="1">
    <citation type="submission" date="2018-10" db="EMBL/GenBank/DDBJ databases">
        <title>Histidinibacterium lentulum gen. nov., sp. nov., a marine bacterium from the culture broth of Picochlorum sp. 122.</title>
        <authorList>
            <person name="Wang G."/>
        </authorList>
    </citation>
    <scope>NUCLEOTIDE SEQUENCE [LARGE SCALE GENOMIC DNA]</scope>
    <source>
        <strain evidence="1 2">B17</strain>
    </source>
</reference>
<dbReference type="GO" id="GO:0016740">
    <property type="term" value="F:transferase activity"/>
    <property type="evidence" value="ECO:0007669"/>
    <property type="project" value="UniProtKB-KW"/>
</dbReference>
<protein>
    <submittedName>
        <fullName evidence="1">Glycosyltransferase family 61 protein</fullName>
    </submittedName>
</protein>
<dbReference type="RefSeq" id="WP_123641541.1">
    <property type="nucleotide sequence ID" value="NZ_ML119083.1"/>
</dbReference>
<dbReference type="EMBL" id="RDRB01000003">
    <property type="protein sequence ID" value="ROU02988.1"/>
    <property type="molecule type" value="Genomic_DNA"/>
</dbReference>
<dbReference type="OrthoDB" id="7843421at2"/>
<keyword evidence="1" id="KW-0808">Transferase</keyword>
<sequence>MSVHAEKHIVTLTDAPVAPYHWRRPVFHGGIDVSIAPEHARIRRGPAAHCAPFAVERFTKGGFFRRRVPIPHHKGRYLYAGPLWNHFGHVMVDCIHRLWALLEGSRSYDGIVFCGVQGLIGLNTPARLEASKPPGYAFELMELIGLPKLPVIYLTKPATFETLDVPRLGTAPRANIAPFYRYYLDKYQETLERTLADQIRQAPERLFLGRSHIIHKGGALGCSYFESVLGRAGFSTSRPEDLGFKVQIANLLGAKTVVADEGSALHPTQVFSRVETDYLMFPRRVKNEIYGDALTQRARSFANLAPPDGIIVLPDRYGKTSSAGCLAIYADPAAVFHELQRRGLVQEAFDPEAYYAAELEDLSRCRQTNTEVLDEQRRILDRRGRPSAVPGRGGHVPVA</sequence>
<comment type="caution">
    <text evidence="1">The sequence shown here is derived from an EMBL/GenBank/DDBJ whole genome shotgun (WGS) entry which is preliminary data.</text>
</comment>
<dbReference type="AlphaFoldDB" id="A0A3N2R6F8"/>
<gene>
    <name evidence="1" type="ORF">EAT49_06730</name>
</gene>
<proteinExistence type="predicted"/>